<sequence>MEALIAIHNNTINQEPVQTVNARELHAFLEIGKDFSTWIKDRIGQYEFEEGKDFIKTQDLRSPKLGNAKSRAVLVINYHLTLDMAKELAMVERNERGKQARQYFIECERKAKQVTTPQIDYSNPQVMLGVFTHLKNENERKDHVIAQLIPKAEALKRLERSDGLFGISEAAKILGLLPKDLTSRLLNNYWAYRSGMDKRLLPRQDKINRGLMDCEAHTIQTASGRGRTVLSAKITPKGLAYLSEQLQKQTLH</sequence>
<dbReference type="Pfam" id="PF03374">
    <property type="entry name" value="ANT"/>
    <property type="match status" value="1"/>
</dbReference>
<protein>
    <submittedName>
        <fullName evidence="3">Phage anti-repressor protein</fullName>
    </submittedName>
</protein>
<dbReference type="AlphaFoldDB" id="E6Z0W1"/>
<organism evidence="4">
    <name type="scientific">Bartonella schoenbuchensis (strain DSM 13525 / NCTC 13165 / R1)</name>
    <dbReference type="NCBI Taxonomy" id="687861"/>
    <lineage>
        <taxon>Bacteria</taxon>
        <taxon>Pseudomonadati</taxon>
        <taxon>Pseudomonadota</taxon>
        <taxon>Alphaproteobacteria</taxon>
        <taxon>Hyphomicrobiales</taxon>
        <taxon>Bartonellaceae</taxon>
        <taxon>Bartonella</taxon>
    </lineage>
</organism>
<dbReference type="EMBL" id="FN645524">
    <property type="protein sequence ID" value="CBI82749.1"/>
    <property type="molecule type" value="Genomic_DNA"/>
</dbReference>
<proteinExistence type="predicted"/>
<dbReference type="GO" id="GO:0003677">
    <property type="term" value="F:DNA binding"/>
    <property type="evidence" value="ECO:0007669"/>
    <property type="project" value="InterPro"/>
</dbReference>
<dbReference type="RefSeq" id="WP_078690054.1">
    <property type="nucleotide sequence ID" value="NZ_CP019789.1"/>
</dbReference>
<evidence type="ECO:0000259" key="2">
    <source>
        <dbReference type="Pfam" id="PF08346"/>
    </source>
</evidence>
<reference evidence="3" key="3">
    <citation type="submission" date="2017-02" db="EMBL/GenBank/DDBJ databases">
        <title>Evolutionary dynamics of pathoadaptation revealed by three independent acquisitions of the VirB/D4 type IV secretion system in Bartonella.</title>
        <authorList>
            <person name="Harms A."/>
            <person name="Segers F.H.I.D."/>
            <person name="Quebatte M."/>
            <person name="Mistl C."/>
            <person name="Manfredi P."/>
            <person name="Koerner J."/>
            <person name="Chomel B."/>
            <person name="Kosoy M."/>
            <person name="Maruyama S."/>
            <person name="Engel P."/>
            <person name="Dehio C."/>
        </authorList>
    </citation>
    <scope>NUCLEOTIDE SEQUENCE [LARGE SCALE GENOMIC DNA]</scope>
    <source>
        <strain evidence="3">R1</strain>
    </source>
</reference>
<feature type="domain" description="Antirepressor protein C-terminal" evidence="1">
    <location>
        <begin position="144"/>
        <end position="248"/>
    </location>
</feature>
<reference evidence="4" key="1">
    <citation type="journal article" date="2011" name="PLoS Genet.">
        <title>Parallel evolution of a type IV secretion system in radiating lineages of the host-restricted bacterial pathogen Bartonella.</title>
        <authorList>
            <person name="Engel P."/>
            <person name="Salzburger W."/>
            <person name="Liesch M."/>
            <person name="Chang C.C."/>
            <person name="Maruyama S."/>
            <person name="Lanz C."/>
            <person name="Calteau A."/>
            <person name="Lajus A."/>
            <person name="Medigue C."/>
            <person name="Schuster S.C."/>
            <person name="Dehio C."/>
        </authorList>
    </citation>
    <scope>NUCLEOTIDE SEQUENCE</scope>
    <source>
        <strain evidence="4">R1</strain>
    </source>
</reference>
<dbReference type="Proteomes" id="UP000190811">
    <property type="component" value="Chromosome"/>
</dbReference>
<evidence type="ECO:0000259" key="1">
    <source>
        <dbReference type="Pfam" id="PF03374"/>
    </source>
</evidence>
<gene>
    <name evidence="4" type="ORF">BARSC_190020</name>
    <name evidence="3" type="ORF">BscR1v2_012290</name>
</gene>
<dbReference type="Pfam" id="PF08346">
    <property type="entry name" value="AntA"/>
    <property type="match status" value="1"/>
</dbReference>
<reference evidence="5" key="2">
    <citation type="journal article" date="2017" name="Genome Biol. Evol.">
        <title>Evolutionary Dynamics of Pathoadaptation Revealed by Three Independent Acquisitions of the VirB/D4 Type IV Secretion System in Bartonella.</title>
        <authorList>
            <person name="Harms A."/>
            <person name="Segers F.H."/>
            <person name="Quebatte M."/>
            <person name="Mistl C."/>
            <person name="Manfredi P."/>
            <person name="Korner J."/>
            <person name="Chomel B.B."/>
            <person name="Kosoy M."/>
            <person name="Maruyama S."/>
            <person name="Engel P."/>
            <person name="Dehio C."/>
        </authorList>
    </citation>
    <scope>NUCLEOTIDE SEQUENCE [LARGE SCALE GENOMIC DNA]</scope>
    <source>
        <strain evidence="5">R1</strain>
    </source>
</reference>
<evidence type="ECO:0000313" key="3">
    <source>
        <dbReference type="EMBL" id="AQX31143.1"/>
    </source>
</evidence>
<accession>E6Z0W1</accession>
<dbReference type="PANTHER" id="PTHR36180:SF1">
    <property type="entry name" value="ANTA_ANTB ANTIREPRESSOR DOMAIN-CONTAINING PROTEIN"/>
    <property type="match status" value="1"/>
</dbReference>
<dbReference type="InterPro" id="IPR005039">
    <property type="entry name" value="Ant_C"/>
</dbReference>
<dbReference type="PANTHER" id="PTHR36180">
    <property type="entry name" value="DNA-BINDING PROTEIN-RELATED-RELATED"/>
    <property type="match status" value="1"/>
</dbReference>
<evidence type="ECO:0000313" key="5">
    <source>
        <dbReference type="Proteomes" id="UP000190811"/>
    </source>
</evidence>
<dbReference type="STRING" id="687861.BscR1v2_012290"/>
<dbReference type="InterPro" id="IPR013557">
    <property type="entry name" value="AntA/B_antirep"/>
</dbReference>
<dbReference type="EMBL" id="CP019789">
    <property type="protein sequence ID" value="AQX31143.1"/>
    <property type="molecule type" value="Genomic_DNA"/>
</dbReference>
<feature type="domain" description="AntA/AntB antirepressor" evidence="2">
    <location>
        <begin position="20"/>
        <end position="94"/>
    </location>
</feature>
<name>E6Z0W1_BARSR</name>
<evidence type="ECO:0000313" key="4">
    <source>
        <dbReference type="EMBL" id="CBI82749.1"/>
    </source>
</evidence>